<dbReference type="Proteomes" id="UP001056708">
    <property type="component" value="Chromosome"/>
</dbReference>
<organism evidence="10 11">
    <name type="scientific">Phormidium yuhuli AB48</name>
    <dbReference type="NCBI Taxonomy" id="2940671"/>
    <lineage>
        <taxon>Bacteria</taxon>
        <taxon>Bacillati</taxon>
        <taxon>Cyanobacteriota</taxon>
        <taxon>Cyanophyceae</taxon>
        <taxon>Oscillatoriophycideae</taxon>
        <taxon>Oscillatoriales</taxon>
        <taxon>Oscillatoriaceae</taxon>
        <taxon>Phormidium</taxon>
        <taxon>Phormidium yuhuli</taxon>
    </lineage>
</organism>
<dbReference type="CDD" id="cd19410">
    <property type="entry name" value="HK9-like_sensor"/>
    <property type="match status" value="1"/>
</dbReference>
<evidence type="ECO:0000256" key="7">
    <source>
        <dbReference type="SAM" id="Coils"/>
    </source>
</evidence>
<name>A0ABY5ANX0_9CYAN</name>
<dbReference type="SMART" id="SM00387">
    <property type="entry name" value="HATPase_c"/>
    <property type="match status" value="1"/>
</dbReference>
<evidence type="ECO:0000259" key="9">
    <source>
        <dbReference type="PROSITE" id="PS50109"/>
    </source>
</evidence>
<dbReference type="Pfam" id="PF00512">
    <property type="entry name" value="HisKA"/>
    <property type="match status" value="1"/>
</dbReference>
<dbReference type="InterPro" id="IPR003661">
    <property type="entry name" value="HisK_dim/P_dom"/>
</dbReference>
<dbReference type="GO" id="GO:0005524">
    <property type="term" value="F:ATP binding"/>
    <property type="evidence" value="ECO:0007669"/>
    <property type="project" value="UniProtKB-KW"/>
</dbReference>
<dbReference type="Pfam" id="PF05227">
    <property type="entry name" value="CHASE3"/>
    <property type="match status" value="1"/>
</dbReference>
<dbReference type="SUPFAM" id="SSF55874">
    <property type="entry name" value="ATPase domain of HSP90 chaperone/DNA topoisomerase II/histidine kinase"/>
    <property type="match status" value="1"/>
</dbReference>
<dbReference type="InterPro" id="IPR004358">
    <property type="entry name" value="Sig_transdc_His_kin-like_C"/>
</dbReference>
<dbReference type="CDD" id="cd00082">
    <property type="entry name" value="HisKA"/>
    <property type="match status" value="1"/>
</dbReference>
<protein>
    <recommendedName>
        <fullName evidence="2">histidine kinase</fullName>
        <ecNumber evidence="2">2.7.13.3</ecNumber>
    </recommendedName>
</protein>
<dbReference type="PRINTS" id="PR00344">
    <property type="entry name" value="BCTRLSENSOR"/>
</dbReference>
<keyword evidence="5" id="KW-0418">Kinase</keyword>
<dbReference type="InterPro" id="IPR003594">
    <property type="entry name" value="HATPase_dom"/>
</dbReference>
<dbReference type="CDD" id="cd00075">
    <property type="entry name" value="HATPase"/>
    <property type="match status" value="1"/>
</dbReference>
<feature type="domain" description="Histidine kinase" evidence="9">
    <location>
        <begin position="259"/>
        <end position="478"/>
    </location>
</feature>
<proteinExistence type="predicted"/>
<gene>
    <name evidence="10" type="ORF">NEA10_19075</name>
</gene>
<dbReference type="InterPro" id="IPR007891">
    <property type="entry name" value="CHASE3"/>
</dbReference>
<dbReference type="PROSITE" id="PS50109">
    <property type="entry name" value="HIS_KIN"/>
    <property type="match status" value="1"/>
</dbReference>
<evidence type="ECO:0000256" key="5">
    <source>
        <dbReference type="ARBA" id="ARBA00022777"/>
    </source>
</evidence>
<keyword evidence="8" id="KW-0472">Membrane</keyword>
<evidence type="ECO:0000256" key="4">
    <source>
        <dbReference type="ARBA" id="ARBA00022679"/>
    </source>
</evidence>
<dbReference type="InterPro" id="IPR036097">
    <property type="entry name" value="HisK_dim/P_sf"/>
</dbReference>
<feature type="transmembrane region" description="Helical" evidence="8">
    <location>
        <begin position="23"/>
        <end position="42"/>
    </location>
</feature>
<comment type="catalytic activity">
    <reaction evidence="1">
        <text>ATP + protein L-histidine = ADP + protein N-phospho-L-histidine.</text>
        <dbReference type="EC" id="2.7.13.3"/>
    </reaction>
</comment>
<keyword evidence="10" id="KW-0067">ATP-binding</keyword>
<dbReference type="RefSeq" id="WP_252662922.1">
    <property type="nucleotide sequence ID" value="NZ_CP098611.1"/>
</dbReference>
<dbReference type="SMART" id="SM00388">
    <property type="entry name" value="HisKA"/>
    <property type="match status" value="1"/>
</dbReference>
<keyword evidence="7" id="KW-0175">Coiled coil</keyword>
<evidence type="ECO:0000313" key="11">
    <source>
        <dbReference type="Proteomes" id="UP001056708"/>
    </source>
</evidence>
<evidence type="ECO:0000256" key="8">
    <source>
        <dbReference type="SAM" id="Phobius"/>
    </source>
</evidence>
<dbReference type="SUPFAM" id="SSF47384">
    <property type="entry name" value="Homodimeric domain of signal transducing histidine kinase"/>
    <property type="match status" value="1"/>
</dbReference>
<dbReference type="Gene3D" id="3.30.565.10">
    <property type="entry name" value="Histidine kinase-like ATPase, C-terminal domain"/>
    <property type="match status" value="1"/>
</dbReference>
<evidence type="ECO:0000256" key="3">
    <source>
        <dbReference type="ARBA" id="ARBA00022553"/>
    </source>
</evidence>
<evidence type="ECO:0000256" key="6">
    <source>
        <dbReference type="ARBA" id="ARBA00023012"/>
    </source>
</evidence>
<reference evidence="10" key="1">
    <citation type="submission" date="2022-06" db="EMBL/GenBank/DDBJ databases">
        <title>Genome sequence of Phormidium yuhuli AB48 isolated from an industrial photobioreactor environment.</title>
        <authorList>
            <person name="Qiu Y."/>
            <person name="Noonan A.J.C."/>
            <person name="Dofher K."/>
            <person name="Koch M."/>
            <person name="Kieft B."/>
            <person name="Lin X."/>
            <person name="Ziels R.M."/>
            <person name="Hallam S.J."/>
        </authorList>
    </citation>
    <scope>NUCLEOTIDE SEQUENCE</scope>
    <source>
        <strain evidence="10">AB48</strain>
    </source>
</reference>
<keyword evidence="4" id="KW-0808">Transferase</keyword>
<keyword evidence="3" id="KW-0597">Phosphoprotein</keyword>
<dbReference type="Pfam" id="PF02518">
    <property type="entry name" value="HATPase_c"/>
    <property type="match status" value="1"/>
</dbReference>
<feature type="coiled-coil region" evidence="7">
    <location>
        <begin position="225"/>
        <end position="259"/>
    </location>
</feature>
<dbReference type="InterPro" id="IPR005467">
    <property type="entry name" value="His_kinase_dom"/>
</dbReference>
<dbReference type="InterPro" id="IPR050736">
    <property type="entry name" value="Sensor_HK_Regulatory"/>
</dbReference>
<dbReference type="PANTHER" id="PTHR43711">
    <property type="entry name" value="TWO-COMPONENT HISTIDINE KINASE"/>
    <property type="match status" value="1"/>
</dbReference>
<sequence length="478" mass="54531">MILLIKCLNQRWFCLPLRVRGTLIVSIPISCLFITLFTLAWLKLHLIEDEAWVQHTQTVRLETKYLLNALLDADTGLRSYGLTRQNEFLRRYEQATRTIPDSLDTLENLVDDNPEQTLRIQAIRNQIKDILEIFEHKLTLQQELTRIQGENDILVPIESLHNWLKQGQDDLVATRDAIERFFDEEETLLIQRMQHRDRHQQLTFLFLILAVALATLASWSAIHLFYELEQELAKRQQNLTETNERLESVCNQLQRFTANASHELRAPLAVVLSNTQIALMALNQVKDSPETVKERLKTVVKKTKQMSQLIGELLFLARHEGLLASEKCKPVNLSQLLLELAKDWTRHCRDKNLTFTSHILHDNISVEGDENLLRQAVTNLLSNSVRYTPPGGTVELYLLHRDSVFIQVKDSGIGISEAALPHIFERFYSADLKRSKASGGFGLGLAIVEQIIQIHGGTIGVESQLGEGSLFTIALPSI</sequence>
<dbReference type="PANTHER" id="PTHR43711:SF1">
    <property type="entry name" value="HISTIDINE KINASE 1"/>
    <property type="match status" value="1"/>
</dbReference>
<evidence type="ECO:0000313" key="10">
    <source>
        <dbReference type="EMBL" id="USR90898.1"/>
    </source>
</evidence>
<feature type="transmembrane region" description="Helical" evidence="8">
    <location>
        <begin position="202"/>
        <end position="226"/>
    </location>
</feature>
<dbReference type="Gene3D" id="1.10.287.130">
    <property type="match status" value="1"/>
</dbReference>
<keyword evidence="6" id="KW-0902">Two-component regulatory system</keyword>
<dbReference type="EMBL" id="CP098611">
    <property type="protein sequence ID" value="USR90898.1"/>
    <property type="molecule type" value="Genomic_DNA"/>
</dbReference>
<evidence type="ECO:0000256" key="1">
    <source>
        <dbReference type="ARBA" id="ARBA00000085"/>
    </source>
</evidence>
<keyword evidence="8" id="KW-1133">Transmembrane helix</keyword>
<accession>A0ABY5ANX0</accession>
<dbReference type="InterPro" id="IPR036890">
    <property type="entry name" value="HATPase_C_sf"/>
</dbReference>
<keyword evidence="11" id="KW-1185">Reference proteome</keyword>
<dbReference type="EC" id="2.7.13.3" evidence="2"/>
<evidence type="ECO:0000256" key="2">
    <source>
        <dbReference type="ARBA" id="ARBA00012438"/>
    </source>
</evidence>
<keyword evidence="10" id="KW-0547">Nucleotide-binding</keyword>
<keyword evidence="8" id="KW-0812">Transmembrane</keyword>